<dbReference type="Proteomes" id="UP001207468">
    <property type="component" value="Unassembled WGS sequence"/>
</dbReference>
<sequence length="525" mass="55935">MMNPLRPSLFRPTSRSYPSSPILSPQTPDEANPADKATWSIAKLSLAGFKKPPPERSMSLSQVSTTTQDGSYLQVLSLKLSEGVSKALCQPAGPATAADSLHGRRPIPTGRGREFGSLISNELNALHDNPHLRKAVLRSLQRPLSALLTNLSNNLLRLLSSPDFLNPPAPTVQAPNPNPTQAHALSIAAFAGELLEVFDELELGLDSDARGDGLKSTREALLSVTTRVIHPLVAGIRAELISLVGALESSAPSSASKTASSKAVTTQHPSIHTLQAVVPIYGRAFLRYFSTTPTQPHLASLEISVVWRALVALAHRTPSHLTPPSSVNLAPAATKGRAISNTPPATPPLTRFHLKVQPSRPPTPPTLQPVIPPILGDIRAVCDLLSSLPRPAADKETTRLAREAVSDACDGLRALLHLMEAVQRSATNSAEELTRELGALTTDLPTLIALPILLNSFVFTDEKGGPRTVSSILGLPEERYRQECLAGFGRAEECTAAVGQRVLDVLSTQPGLSSDPTAERCYSLA</sequence>
<proteinExistence type="predicted"/>
<accession>A0ACC0TXF5</accession>
<evidence type="ECO:0000313" key="2">
    <source>
        <dbReference type="Proteomes" id="UP001207468"/>
    </source>
</evidence>
<gene>
    <name evidence="1" type="ORF">F5148DRAFT_598257</name>
</gene>
<keyword evidence="2" id="KW-1185">Reference proteome</keyword>
<protein>
    <submittedName>
        <fullName evidence="1">Uncharacterized protein</fullName>
    </submittedName>
</protein>
<dbReference type="EMBL" id="JAGFNK010000439">
    <property type="protein sequence ID" value="KAI9450349.1"/>
    <property type="molecule type" value="Genomic_DNA"/>
</dbReference>
<name>A0ACC0TXF5_9AGAM</name>
<organism evidence="1 2">
    <name type="scientific">Russula earlei</name>
    <dbReference type="NCBI Taxonomy" id="71964"/>
    <lineage>
        <taxon>Eukaryota</taxon>
        <taxon>Fungi</taxon>
        <taxon>Dikarya</taxon>
        <taxon>Basidiomycota</taxon>
        <taxon>Agaricomycotina</taxon>
        <taxon>Agaricomycetes</taxon>
        <taxon>Russulales</taxon>
        <taxon>Russulaceae</taxon>
        <taxon>Russula</taxon>
    </lineage>
</organism>
<reference evidence="1" key="1">
    <citation type="submission" date="2021-03" db="EMBL/GenBank/DDBJ databases">
        <title>Evolutionary priming and transition to the ectomycorrhizal habit in an iconic lineage of mushroom-forming fungi: is preadaptation a requirement?</title>
        <authorList>
            <consortium name="DOE Joint Genome Institute"/>
            <person name="Looney B.P."/>
            <person name="Miyauchi S."/>
            <person name="Morin E."/>
            <person name="Drula E."/>
            <person name="Courty P.E."/>
            <person name="Chicoki N."/>
            <person name="Fauchery L."/>
            <person name="Kohler A."/>
            <person name="Kuo A."/>
            <person name="LaButti K."/>
            <person name="Pangilinan J."/>
            <person name="Lipzen A."/>
            <person name="Riley R."/>
            <person name="Andreopoulos W."/>
            <person name="He G."/>
            <person name="Johnson J."/>
            <person name="Barry K.W."/>
            <person name="Grigoriev I.V."/>
            <person name="Nagy L."/>
            <person name="Hibbett D."/>
            <person name="Henrissat B."/>
            <person name="Matheny P.B."/>
            <person name="Labbe J."/>
            <person name="Martin A.F."/>
        </authorList>
    </citation>
    <scope>NUCLEOTIDE SEQUENCE</scope>
    <source>
        <strain evidence="1">BPL698</strain>
    </source>
</reference>
<comment type="caution">
    <text evidence="1">The sequence shown here is derived from an EMBL/GenBank/DDBJ whole genome shotgun (WGS) entry which is preliminary data.</text>
</comment>
<evidence type="ECO:0000313" key="1">
    <source>
        <dbReference type="EMBL" id="KAI9450349.1"/>
    </source>
</evidence>